<dbReference type="NCBIfam" id="TIGR01728">
    <property type="entry name" value="SsuA_fam"/>
    <property type="match status" value="1"/>
</dbReference>
<evidence type="ECO:0000256" key="5">
    <source>
        <dbReference type="ARBA" id="ARBA00055538"/>
    </source>
</evidence>
<dbReference type="SUPFAM" id="SSF53850">
    <property type="entry name" value="Periplasmic binding protein-like II"/>
    <property type="match status" value="1"/>
</dbReference>
<comment type="similarity">
    <text evidence="2">Belongs to the bacterial solute-binding protein SsuA/TauA family.</text>
</comment>
<dbReference type="GO" id="GO:0016020">
    <property type="term" value="C:membrane"/>
    <property type="evidence" value="ECO:0007669"/>
    <property type="project" value="InterPro"/>
</dbReference>
<evidence type="ECO:0000256" key="6">
    <source>
        <dbReference type="ARBA" id="ARBA00070228"/>
    </source>
</evidence>
<dbReference type="SMART" id="SM00062">
    <property type="entry name" value="PBPb"/>
    <property type="match status" value="1"/>
</dbReference>
<dbReference type="GO" id="GO:0042597">
    <property type="term" value="C:periplasmic space"/>
    <property type="evidence" value="ECO:0007669"/>
    <property type="project" value="UniProtKB-SubCell"/>
</dbReference>
<name>A0A509EEW1_9HYPH</name>
<evidence type="ECO:0000313" key="8">
    <source>
        <dbReference type="EMBL" id="VUD72124.1"/>
    </source>
</evidence>
<dbReference type="PANTHER" id="PTHR30024">
    <property type="entry name" value="ALIPHATIC SULFONATES-BINDING PROTEIN-RELATED"/>
    <property type="match status" value="1"/>
</dbReference>
<dbReference type="GO" id="GO:0042626">
    <property type="term" value="F:ATPase-coupled transmembrane transporter activity"/>
    <property type="evidence" value="ECO:0007669"/>
    <property type="project" value="InterPro"/>
</dbReference>
<protein>
    <recommendedName>
        <fullName evidence="6">Putative aliphatic sulfonates-binding protein</fullName>
    </recommendedName>
</protein>
<accession>A0A509EEW1</accession>
<gene>
    <name evidence="8" type="primary">ssuA_8</name>
    <name evidence="8" type="ORF">MET9862_02718</name>
</gene>
<organism evidence="8 9">
    <name type="scientific">Methylobacterium symbioticum</name>
    <dbReference type="NCBI Taxonomy" id="2584084"/>
    <lineage>
        <taxon>Bacteria</taxon>
        <taxon>Pseudomonadati</taxon>
        <taxon>Pseudomonadota</taxon>
        <taxon>Alphaproteobacteria</taxon>
        <taxon>Hyphomicrobiales</taxon>
        <taxon>Methylobacteriaceae</taxon>
        <taxon>Methylobacterium</taxon>
    </lineage>
</organism>
<dbReference type="NCBIfam" id="NF008588">
    <property type="entry name" value="PRK11553.1"/>
    <property type="match status" value="1"/>
</dbReference>
<comment type="subcellular location">
    <subcellularLocation>
        <location evidence="1">Periplasm</location>
    </subcellularLocation>
</comment>
<dbReference type="OrthoDB" id="8195871at2"/>
<dbReference type="Gene3D" id="3.40.190.10">
    <property type="entry name" value="Periplasmic binding protein-like II"/>
    <property type="match status" value="2"/>
</dbReference>
<dbReference type="AlphaFoldDB" id="A0A509EEW1"/>
<evidence type="ECO:0000256" key="4">
    <source>
        <dbReference type="ARBA" id="ARBA00022729"/>
    </source>
</evidence>
<dbReference type="Pfam" id="PF09084">
    <property type="entry name" value="NMT1"/>
    <property type="match status" value="1"/>
</dbReference>
<dbReference type="RefSeq" id="WP_142583482.1">
    <property type="nucleotide sequence ID" value="NZ_CABFPH010000034.1"/>
</dbReference>
<dbReference type="InterPro" id="IPR010067">
    <property type="entry name" value="ABC_SsuA_sub-bd"/>
</dbReference>
<reference evidence="8 9" key="1">
    <citation type="submission" date="2019-06" db="EMBL/GenBank/DDBJ databases">
        <authorList>
            <person name="Rodrigo-Torres L."/>
            <person name="Arahal R. D."/>
            <person name="Lucena T."/>
        </authorList>
    </citation>
    <scope>NUCLEOTIDE SEQUENCE [LARGE SCALE GENOMIC DNA]</scope>
    <source>
        <strain evidence="8 9">SB0023/3</strain>
    </source>
</reference>
<evidence type="ECO:0000259" key="7">
    <source>
        <dbReference type="SMART" id="SM00062"/>
    </source>
</evidence>
<sequence length="333" mass="34463">MTTRSPSRAAARAASAPTIRRTLLAAGLGLATWLGAKPLRAAPKTLRIGYQKYGTLVLLKARGTLEKALAGQGVAVAWSEFPSGPPLLEALNAGAIDFGSAGEAPPIFAQAASPELRYVAAEPPAPRGEAILVPKDSPIRTVADLRGKTIALNKGSNVHALLLRALEKAGVPYEAVNTAFLAPADANAAFVRGSVDAWAIWDPYQAAAERATGARTLTSAEGLAPNRQFYLASRTITETAPGLVVAVLDAIAGVDAWAKDNTAAVAAELAPSVGIPAAVLAVALERQSYGVAPLDAEAVAEQQRIADSFHALKLIPKPIRVSDAVWTPPARNG</sequence>
<keyword evidence="9" id="KW-1185">Reference proteome</keyword>
<proteinExistence type="inferred from homology"/>
<dbReference type="FunFam" id="3.40.190.10:FF:000050">
    <property type="entry name" value="Sulfonate ABC transporter substrate-binding protein"/>
    <property type="match status" value="1"/>
</dbReference>
<dbReference type="Proteomes" id="UP000410984">
    <property type="component" value="Unassembled WGS sequence"/>
</dbReference>
<keyword evidence="3" id="KW-0813">Transport</keyword>
<dbReference type="EMBL" id="CABFPH010000034">
    <property type="protein sequence ID" value="VUD72124.1"/>
    <property type="molecule type" value="Genomic_DNA"/>
</dbReference>
<dbReference type="PANTHER" id="PTHR30024:SF42">
    <property type="entry name" value="ALIPHATIC SULFONATES-BINDING PROTEIN-RELATED"/>
    <property type="match status" value="1"/>
</dbReference>
<dbReference type="InterPro" id="IPR001638">
    <property type="entry name" value="Solute-binding_3/MltF_N"/>
</dbReference>
<comment type="function">
    <text evidence="5">Part of a binding-protein-dependent transport system for aliphatic sulfonates. Putative binding protein.</text>
</comment>
<evidence type="ECO:0000256" key="3">
    <source>
        <dbReference type="ARBA" id="ARBA00022448"/>
    </source>
</evidence>
<dbReference type="CDD" id="cd13557">
    <property type="entry name" value="PBP2_SsuA"/>
    <property type="match status" value="1"/>
</dbReference>
<dbReference type="InterPro" id="IPR015168">
    <property type="entry name" value="SsuA/THI5"/>
</dbReference>
<keyword evidence="4" id="KW-0732">Signal</keyword>
<evidence type="ECO:0000256" key="2">
    <source>
        <dbReference type="ARBA" id="ARBA00010742"/>
    </source>
</evidence>
<evidence type="ECO:0000256" key="1">
    <source>
        <dbReference type="ARBA" id="ARBA00004418"/>
    </source>
</evidence>
<feature type="domain" description="Solute-binding protein family 3/N-terminal" evidence="7">
    <location>
        <begin position="45"/>
        <end position="261"/>
    </location>
</feature>
<evidence type="ECO:0000313" key="9">
    <source>
        <dbReference type="Proteomes" id="UP000410984"/>
    </source>
</evidence>